<dbReference type="EMBL" id="JBHSZO010000080">
    <property type="protein sequence ID" value="MFC7221517.1"/>
    <property type="molecule type" value="Genomic_DNA"/>
</dbReference>
<accession>A0ABW2GRA9</accession>
<reference evidence="4" key="1">
    <citation type="journal article" date="2019" name="Int. J. Syst. Evol. Microbiol.">
        <title>The Global Catalogue of Microorganisms (GCM) 10K type strain sequencing project: providing services to taxonomists for standard genome sequencing and annotation.</title>
        <authorList>
            <consortium name="The Broad Institute Genomics Platform"/>
            <consortium name="The Broad Institute Genome Sequencing Center for Infectious Disease"/>
            <person name="Wu L."/>
            <person name="Ma J."/>
        </authorList>
    </citation>
    <scope>NUCLEOTIDE SEQUENCE [LARGE SCALE GENOMIC DNA]</scope>
    <source>
        <strain evidence="4">CGMCC 1.13681</strain>
    </source>
</reference>
<evidence type="ECO:0000259" key="2">
    <source>
        <dbReference type="PROSITE" id="PS51186"/>
    </source>
</evidence>
<name>A0ABW2GRA9_9ACTN</name>
<dbReference type="Gene3D" id="3.40.630.30">
    <property type="match status" value="1"/>
</dbReference>
<dbReference type="InterPro" id="IPR050769">
    <property type="entry name" value="NAT_camello-type"/>
</dbReference>
<organism evidence="3 4">
    <name type="scientific">Streptomyces polyrhachis</name>
    <dbReference type="NCBI Taxonomy" id="1282885"/>
    <lineage>
        <taxon>Bacteria</taxon>
        <taxon>Bacillati</taxon>
        <taxon>Actinomycetota</taxon>
        <taxon>Actinomycetes</taxon>
        <taxon>Kitasatosporales</taxon>
        <taxon>Streptomycetaceae</taxon>
        <taxon>Streptomyces</taxon>
    </lineage>
</organism>
<gene>
    <name evidence="3" type="ORF">ACFQLX_25625</name>
</gene>
<feature type="domain" description="N-acetyltransferase" evidence="2">
    <location>
        <begin position="17"/>
        <end position="182"/>
    </location>
</feature>
<protein>
    <submittedName>
        <fullName evidence="3">GNAT family N-acetyltransferase</fullName>
        <ecNumber evidence="3">2.3.1.-</ecNumber>
    </submittedName>
</protein>
<dbReference type="GO" id="GO:0016746">
    <property type="term" value="F:acyltransferase activity"/>
    <property type="evidence" value="ECO:0007669"/>
    <property type="project" value="UniProtKB-KW"/>
</dbReference>
<proteinExistence type="predicted"/>
<sequence length="182" mass="20224">MDYVIRGSRADEWRQVRELRLAALQDEAAGIAFLESYEDGLRHPDEFWQERAAGAAAGERVKGFIAEDVDGRWVGSVTVLVELPGDEGLFGEEPEQAQGHLVGVYLRPEARGAGLGEALFEAAVEWAFAQERPRLERVRLFVHERNGRASGLYRKCGFVPTGKQIVLTKDGGQEIEMVRGRA</sequence>
<dbReference type="InterPro" id="IPR000182">
    <property type="entry name" value="GNAT_dom"/>
</dbReference>
<dbReference type="SUPFAM" id="SSF55729">
    <property type="entry name" value="Acyl-CoA N-acyltransferases (Nat)"/>
    <property type="match status" value="1"/>
</dbReference>
<keyword evidence="4" id="KW-1185">Reference proteome</keyword>
<dbReference type="Proteomes" id="UP001596413">
    <property type="component" value="Unassembled WGS sequence"/>
</dbReference>
<dbReference type="Pfam" id="PF00583">
    <property type="entry name" value="Acetyltransf_1"/>
    <property type="match status" value="1"/>
</dbReference>
<dbReference type="PANTHER" id="PTHR13947:SF37">
    <property type="entry name" value="LD18367P"/>
    <property type="match status" value="1"/>
</dbReference>
<evidence type="ECO:0000313" key="3">
    <source>
        <dbReference type="EMBL" id="MFC7221517.1"/>
    </source>
</evidence>
<keyword evidence="1 3" id="KW-0808">Transferase</keyword>
<dbReference type="InterPro" id="IPR016181">
    <property type="entry name" value="Acyl_CoA_acyltransferase"/>
</dbReference>
<dbReference type="PANTHER" id="PTHR13947">
    <property type="entry name" value="GNAT FAMILY N-ACETYLTRANSFERASE"/>
    <property type="match status" value="1"/>
</dbReference>
<dbReference type="EC" id="2.3.1.-" evidence="3"/>
<comment type="caution">
    <text evidence="3">The sequence shown here is derived from an EMBL/GenBank/DDBJ whole genome shotgun (WGS) entry which is preliminary data.</text>
</comment>
<dbReference type="RefSeq" id="WP_386418912.1">
    <property type="nucleotide sequence ID" value="NZ_JBHSZO010000080.1"/>
</dbReference>
<dbReference type="CDD" id="cd04301">
    <property type="entry name" value="NAT_SF"/>
    <property type="match status" value="1"/>
</dbReference>
<dbReference type="PROSITE" id="PS51186">
    <property type="entry name" value="GNAT"/>
    <property type="match status" value="1"/>
</dbReference>
<keyword evidence="3" id="KW-0012">Acyltransferase</keyword>
<evidence type="ECO:0000256" key="1">
    <source>
        <dbReference type="ARBA" id="ARBA00022679"/>
    </source>
</evidence>
<evidence type="ECO:0000313" key="4">
    <source>
        <dbReference type="Proteomes" id="UP001596413"/>
    </source>
</evidence>